<dbReference type="HOGENOM" id="CLU_000422_11_4_1"/>
<evidence type="ECO:0000256" key="9">
    <source>
        <dbReference type="ARBA" id="ARBA00022719"/>
    </source>
</evidence>
<comment type="cofactor">
    <cofactor evidence="18">
        <name>[2Fe-2S] cluster</name>
        <dbReference type="ChEBI" id="CHEBI:190135"/>
    </cofactor>
</comment>
<dbReference type="PANTHER" id="PTHR11432:SF3">
    <property type="entry name" value="NADH-UBIQUINONE OXIDOREDUCTASE CHAIN 1"/>
    <property type="match status" value="1"/>
</dbReference>
<dbReference type="PROSITE" id="PS00643">
    <property type="entry name" value="COMPLEX1_75K_3"/>
    <property type="match status" value="1"/>
</dbReference>
<dbReference type="GO" id="GO:0046872">
    <property type="term" value="F:metal ion binding"/>
    <property type="evidence" value="ECO:0007669"/>
    <property type="project" value="UniProtKB-KW"/>
</dbReference>
<keyword evidence="8" id="KW-0001">2Fe-2S</keyword>
<evidence type="ECO:0000256" key="17">
    <source>
        <dbReference type="ARBA" id="ARBA00023136"/>
    </source>
</evidence>
<dbReference type="InterPro" id="IPR006656">
    <property type="entry name" value="Mopterin_OxRdtase"/>
</dbReference>
<dbReference type="Pfam" id="PF22117">
    <property type="entry name" value="Fer4_Nqo3"/>
    <property type="match status" value="1"/>
</dbReference>
<dbReference type="NCBIfam" id="NF004741">
    <property type="entry name" value="PRK06076.1-2"/>
    <property type="match status" value="1"/>
</dbReference>
<dbReference type="GO" id="GO:0051539">
    <property type="term" value="F:4 iron, 4 sulfur cluster binding"/>
    <property type="evidence" value="ECO:0007669"/>
    <property type="project" value="UniProtKB-KW"/>
</dbReference>
<dbReference type="Pfam" id="PF00146">
    <property type="entry name" value="NADHdh"/>
    <property type="match status" value="1"/>
</dbReference>
<dbReference type="PROSITE" id="PS51669">
    <property type="entry name" value="4FE4S_MOW_BIS_MGD"/>
    <property type="match status" value="1"/>
</dbReference>
<keyword evidence="15 19" id="KW-0520">NAD</keyword>
<dbReference type="Pfam" id="PF04879">
    <property type="entry name" value="Molybdop_Fe4S4"/>
    <property type="match status" value="1"/>
</dbReference>
<evidence type="ECO:0000256" key="4">
    <source>
        <dbReference type="ARBA" id="ARBA00005404"/>
    </source>
</evidence>
<evidence type="ECO:0000256" key="6">
    <source>
        <dbReference type="ARBA" id="ARBA00022485"/>
    </source>
</evidence>
<dbReference type="GO" id="GO:0048038">
    <property type="term" value="F:quinone binding"/>
    <property type="evidence" value="ECO:0007669"/>
    <property type="project" value="UniProtKB-KW"/>
</dbReference>
<dbReference type="GO" id="GO:0051537">
    <property type="term" value="F:2 iron, 2 sulfur cluster binding"/>
    <property type="evidence" value="ECO:0007669"/>
    <property type="project" value="UniProtKB-KW"/>
</dbReference>
<dbReference type="SUPFAM" id="SSF54292">
    <property type="entry name" value="2Fe-2S ferredoxin-like"/>
    <property type="match status" value="1"/>
</dbReference>
<evidence type="ECO:0000256" key="12">
    <source>
        <dbReference type="ARBA" id="ARBA00022989"/>
    </source>
</evidence>
<comment type="function">
    <text evidence="2">NDH-1 shuttles electrons from NADH, via FMN and iron-sulfur (Fe-S) centers, to quinones in the respiratory chain. The immediate electron acceptor for the enzyme in this species is believed to be ubiquinone. Couples the redox reaction to proton translocation (for every two electrons transferred, four hydrogen ions are translocated across the cytoplasmic membrane), and thus conserves the redox energy in a proton gradient.</text>
</comment>
<dbReference type="PANTHER" id="PTHR11432">
    <property type="entry name" value="NADH DEHYDROGENASE SUBUNIT 1"/>
    <property type="match status" value="1"/>
</dbReference>
<feature type="domain" description="4Fe-4S His(Cys)3-ligated-type" evidence="24">
    <location>
        <begin position="83"/>
        <end position="122"/>
    </location>
</feature>
<feature type="transmembrane region" description="Helical" evidence="21">
    <location>
        <begin position="1123"/>
        <end position="1146"/>
    </location>
</feature>
<organism evidence="25 26">
    <name type="scientific">Beauveria bassiana D1-5</name>
    <dbReference type="NCBI Taxonomy" id="1245745"/>
    <lineage>
        <taxon>Eukaryota</taxon>
        <taxon>Fungi</taxon>
        <taxon>Dikarya</taxon>
        <taxon>Ascomycota</taxon>
        <taxon>Pezizomycotina</taxon>
        <taxon>Sordariomycetes</taxon>
        <taxon>Hypocreomycetidae</taxon>
        <taxon>Hypocreales</taxon>
        <taxon>Cordycipitaceae</taxon>
        <taxon>Beauveria</taxon>
    </lineage>
</organism>
<evidence type="ECO:0000256" key="8">
    <source>
        <dbReference type="ARBA" id="ARBA00022714"/>
    </source>
</evidence>
<evidence type="ECO:0000256" key="7">
    <source>
        <dbReference type="ARBA" id="ARBA00022692"/>
    </source>
</evidence>
<proteinExistence type="inferred from homology"/>
<evidence type="ECO:0000313" key="25">
    <source>
        <dbReference type="EMBL" id="KGQ13907.1"/>
    </source>
</evidence>
<feature type="domain" description="2Fe-2S ferredoxin-type" evidence="22">
    <location>
        <begin position="1"/>
        <end position="83"/>
    </location>
</feature>
<reference evidence="25 26" key="1">
    <citation type="submission" date="2012-10" db="EMBL/GenBank/DDBJ databases">
        <title>Genome sequencing and analysis of entomopathogenic fungi Beauveria bassiana D1-5.</title>
        <authorList>
            <person name="Li Q."/>
            <person name="Wang L."/>
            <person name="Zhang Z."/>
            <person name="Wang Q."/>
            <person name="Ren J."/>
            <person name="Wang M."/>
            <person name="Xu W."/>
            <person name="Wang J."/>
            <person name="Lu Y."/>
            <person name="Du Q."/>
            <person name="Sun Z."/>
        </authorList>
    </citation>
    <scope>NUCLEOTIDE SEQUENCE [LARGE SCALE GENOMIC DNA]</scope>
    <source>
        <strain evidence="25 26">D1-5</strain>
    </source>
</reference>
<evidence type="ECO:0000256" key="20">
    <source>
        <dbReference type="RuleBase" id="RU004523"/>
    </source>
</evidence>
<dbReference type="InterPro" id="IPR019574">
    <property type="entry name" value="NADH_UbQ_OxRdtase_Gsu_4Fe4S-bd"/>
</dbReference>
<dbReference type="FunFam" id="2.40.40.20:FF:000014">
    <property type="entry name" value="NADH-quinone oxidoreductase"/>
    <property type="match status" value="1"/>
</dbReference>
<dbReference type="FunFam" id="3.10.20.740:FF:000002">
    <property type="entry name" value="NADH-quinone oxidoreductase"/>
    <property type="match status" value="1"/>
</dbReference>
<dbReference type="HAMAP" id="MF_01350">
    <property type="entry name" value="NDH1_NuoH"/>
    <property type="match status" value="1"/>
</dbReference>
<dbReference type="CDD" id="cd00207">
    <property type="entry name" value="fer2"/>
    <property type="match status" value="1"/>
</dbReference>
<dbReference type="InterPro" id="IPR018086">
    <property type="entry name" value="NADH_UbQ_OxRdtase_su1_CS"/>
</dbReference>
<evidence type="ECO:0000256" key="15">
    <source>
        <dbReference type="ARBA" id="ARBA00023027"/>
    </source>
</evidence>
<evidence type="ECO:0000256" key="21">
    <source>
        <dbReference type="SAM" id="Phobius"/>
    </source>
</evidence>
<feature type="transmembrane region" description="Helical" evidence="21">
    <location>
        <begin position="970"/>
        <end position="991"/>
    </location>
</feature>
<dbReference type="EMBL" id="ANFO01000014">
    <property type="protein sequence ID" value="KGQ13907.1"/>
    <property type="molecule type" value="Genomic_DNA"/>
</dbReference>
<keyword evidence="10" id="KW-0479">Metal-binding</keyword>
<dbReference type="NCBIfam" id="NF004740">
    <property type="entry name" value="PRK06076.1-1"/>
    <property type="match status" value="1"/>
</dbReference>
<keyword evidence="14" id="KW-0411">Iron-sulfur</keyword>
<dbReference type="FunFam" id="3.30.200.210:FF:000004">
    <property type="entry name" value="NADH-quinone oxidoreductase"/>
    <property type="match status" value="1"/>
</dbReference>
<dbReference type="PROSITE" id="PS00641">
    <property type="entry name" value="COMPLEX1_75K_1"/>
    <property type="match status" value="1"/>
</dbReference>
<dbReference type="Gene3D" id="3.40.50.740">
    <property type="match status" value="1"/>
</dbReference>
<dbReference type="InterPro" id="IPR009010">
    <property type="entry name" value="Asp_de-COase-like_dom_sf"/>
</dbReference>
<dbReference type="GO" id="GO:0005743">
    <property type="term" value="C:mitochondrial inner membrane"/>
    <property type="evidence" value="ECO:0007669"/>
    <property type="project" value="UniProtKB-SubCell"/>
</dbReference>
<evidence type="ECO:0000256" key="13">
    <source>
        <dbReference type="ARBA" id="ARBA00023004"/>
    </source>
</evidence>
<dbReference type="PROSITE" id="PS51839">
    <property type="entry name" value="4FE4S_HC3"/>
    <property type="match status" value="1"/>
</dbReference>
<dbReference type="STRING" id="1245745.A0A0A2W5E1"/>
<evidence type="ECO:0000313" key="26">
    <source>
        <dbReference type="Proteomes" id="UP000030106"/>
    </source>
</evidence>
<dbReference type="Pfam" id="PF00384">
    <property type="entry name" value="Molybdopterin"/>
    <property type="match status" value="1"/>
</dbReference>
<feature type="transmembrane region" description="Helical" evidence="21">
    <location>
        <begin position="900"/>
        <end position="921"/>
    </location>
</feature>
<evidence type="ECO:0000256" key="5">
    <source>
        <dbReference type="ARBA" id="ARBA00010535"/>
    </source>
</evidence>
<feature type="transmembrane region" description="Helical" evidence="21">
    <location>
        <begin position="1190"/>
        <end position="1211"/>
    </location>
</feature>
<dbReference type="PROSITE" id="PS51085">
    <property type="entry name" value="2FE2S_FER_2"/>
    <property type="match status" value="1"/>
</dbReference>
<dbReference type="InterPro" id="IPR006963">
    <property type="entry name" value="Mopterin_OxRdtase_4Fe-4S_dom"/>
</dbReference>
<keyword evidence="13" id="KW-0408">Iron</keyword>
<name>A0A0A2W5E1_BEABA</name>
<dbReference type="PROSITE" id="PS00667">
    <property type="entry name" value="COMPLEX1_ND1_1"/>
    <property type="match status" value="1"/>
</dbReference>
<dbReference type="Proteomes" id="UP000030106">
    <property type="component" value="Unassembled WGS sequence"/>
</dbReference>
<keyword evidence="11" id="KW-1278">Translocase</keyword>
<accession>A0A0A2W5E1</accession>
<dbReference type="GO" id="GO:0042773">
    <property type="term" value="P:ATP synthesis coupled electron transport"/>
    <property type="evidence" value="ECO:0007669"/>
    <property type="project" value="InterPro"/>
</dbReference>
<dbReference type="Gene3D" id="2.40.40.20">
    <property type="match status" value="1"/>
</dbReference>
<dbReference type="InterPro" id="IPR000283">
    <property type="entry name" value="NADH_UbQ_OxRdtase_75kDa_su_CS"/>
</dbReference>
<dbReference type="InterPro" id="IPR001694">
    <property type="entry name" value="NADH_UbQ_OxRdtase_su1/FPO"/>
</dbReference>
<evidence type="ECO:0000256" key="1">
    <source>
        <dbReference type="ARBA" id="ARBA00001966"/>
    </source>
</evidence>
<comment type="caution">
    <text evidence="25">The sequence shown here is derived from an EMBL/GenBank/DDBJ whole genome shotgun (WGS) entry which is preliminary data.</text>
</comment>
<dbReference type="GO" id="GO:0008137">
    <property type="term" value="F:NADH dehydrogenase (ubiquinone) activity"/>
    <property type="evidence" value="ECO:0007669"/>
    <property type="project" value="InterPro"/>
</dbReference>
<evidence type="ECO:0000259" key="23">
    <source>
        <dbReference type="PROSITE" id="PS51669"/>
    </source>
</evidence>
<keyword evidence="7 19" id="KW-0812">Transmembrane</keyword>
<evidence type="ECO:0000259" key="22">
    <source>
        <dbReference type="PROSITE" id="PS51085"/>
    </source>
</evidence>
<evidence type="ECO:0000256" key="11">
    <source>
        <dbReference type="ARBA" id="ARBA00022967"/>
    </source>
</evidence>
<feature type="transmembrane region" description="Helical" evidence="21">
    <location>
        <begin position="1078"/>
        <end position="1096"/>
    </location>
</feature>
<dbReference type="InterPro" id="IPR001041">
    <property type="entry name" value="2Fe-2S_ferredoxin-type"/>
</dbReference>
<dbReference type="SMART" id="SM00929">
    <property type="entry name" value="NADH-G_4Fe-4S_3"/>
    <property type="match status" value="1"/>
</dbReference>
<sequence>MATIHVDGKEYEVNGADNLLEACLSLGLDIPYFCWHPALGSVGACRQCAVKQYQNAEDTRGRLVMSCMTPASDGTFISIDDGEAKQFRESVVEWLMTNHPHDCPVCEEGGNCHLQDMTVMTGHSFRRYRFTKRTHRNQDLGPFISHEMNRCIACYRCVRYYKDYADGKDLGVYGAHDNVYFGRPEDGTLESEFSGNLVEICPTGVFTDKTHSERYNRKWDMQFAPSICQQCSLGCNTSPGERYGELRRIENRYNGTVNHYFLCDRGRFGYGYVNLKDRPRQPVQRRGDDLITLNAEQAMQGAADILRQSKKVIGIGSPRASVESNFALRELVGAENFYTGIAAGEQARLQLMLKVLRDSGIHTPALREIESYDAVLILGEDVTQTGARAALAIRQAVKGKAREMAAAQKVADWQIAAILNIGQNAKHPLFVTNVDSTRLDDIAAWTYRAPVEDQARLGFAIANALDSNSPAVELGRDLKNKVDVIVQALAGAKKPLIVSGTNAGSEAVIQAAANVAKALKGRGADVGVTMIARAVNSVGLGMIGGGSLEEALSELESGAADAVVVLENDLHRHASAARVDAALSKAPLVMVIDHQRTAIMDKAHLVLSAASFAESDGTVINNEGRAQRFFQVYDPAYYDTSVTMFESWRWLHSLHSTVQSRDVDWTQLDHVIDACVKVLPQLAGIKDAAPDASFRIKGQKLSRSPIRSSGRTAMRANISVHEPRQPQDKDTMFAFSMEGNNSPLADRQQIPFAWAPGWNSPQAWNKFQAEVGGHLRHGDPGVRLIEASDTGLDYFTSVPDTFHAEEGKWRIAPYYHLFGSDEMSQRSPVFQKRMVEPYIKLNPADAAKLGVNAGSLISFSYEGQTLSLPLQLSEGLVAGQVGLPMGGCAMSWLTPEVIDILLSILKAVVILLVVVTCGAFMSFGERRLLGLFQNRYGPNRVGWGGSLQLVADMIKMFFKEDWIPKFSDRVIFTLAPMIAFTSLLLAFAIVPVSPSWVVADLNIGILFFLMLAGLAVYAVLFAGWSSNNKYSLLGAMRASAQTLSYEVFLGLSLMGVVAQAGSFNMADIVNNQAHLWNIIPQFFGFVTFAIAGVAVCHRHPFDQPEAEQELADGYHIEYSGMKFGLFFVGEYIGIVTVSALIVTLFFGGWHGPWLPPFIWFALKTAFFMMMFILIRAALPRPRYDQVMSFGWKVCLPLTLINLLVTAAVILYQAP</sequence>
<dbReference type="SUPFAM" id="SSF53706">
    <property type="entry name" value="Formate dehydrogenase/DMSO reductase, domains 1-3"/>
    <property type="match status" value="1"/>
</dbReference>
<dbReference type="PROSITE" id="PS00668">
    <property type="entry name" value="COMPLEX1_ND1_2"/>
    <property type="match status" value="1"/>
</dbReference>
<dbReference type="Gene3D" id="3.10.20.740">
    <property type="match status" value="1"/>
</dbReference>
<feature type="domain" description="4Fe-4S Mo/W bis-MGD-type" evidence="23">
    <location>
        <begin position="221"/>
        <end position="277"/>
    </location>
</feature>
<keyword evidence="17 21" id="KW-0472">Membrane</keyword>
<comment type="similarity">
    <text evidence="4 20">Belongs to the complex I 75 kDa subunit family.</text>
</comment>
<comment type="similarity">
    <text evidence="5 19">Belongs to the complex I subunit 1 family.</text>
</comment>
<dbReference type="SUPFAM" id="SSF54862">
    <property type="entry name" value="4Fe-4S ferredoxins"/>
    <property type="match status" value="1"/>
</dbReference>
<feature type="transmembrane region" description="Helical" evidence="21">
    <location>
        <begin position="1158"/>
        <end position="1178"/>
    </location>
</feature>
<dbReference type="Gene3D" id="3.30.200.210">
    <property type="match status" value="1"/>
</dbReference>
<dbReference type="PROSITE" id="PS00642">
    <property type="entry name" value="COMPLEX1_75K_2"/>
    <property type="match status" value="1"/>
</dbReference>
<dbReference type="Pfam" id="PF10588">
    <property type="entry name" value="NADH-G_4Fe-4S_3"/>
    <property type="match status" value="1"/>
</dbReference>
<evidence type="ECO:0000256" key="18">
    <source>
        <dbReference type="ARBA" id="ARBA00034078"/>
    </source>
</evidence>
<dbReference type="CDD" id="cd02771">
    <property type="entry name" value="MopB_NDH-1_NuoG2-N7"/>
    <property type="match status" value="1"/>
</dbReference>
<evidence type="ECO:0000256" key="10">
    <source>
        <dbReference type="ARBA" id="ARBA00022723"/>
    </source>
</evidence>
<dbReference type="InterPro" id="IPR036010">
    <property type="entry name" value="2Fe-2S_ferredoxin-like_sf"/>
</dbReference>
<keyword evidence="9" id="KW-0874">Quinone</keyword>
<comment type="subcellular location">
    <subcellularLocation>
        <location evidence="3">Membrane</location>
        <topology evidence="3">Multi-pass membrane protein</topology>
    </subcellularLocation>
    <subcellularLocation>
        <location evidence="19">Mitochondrion inner membrane</location>
        <topology evidence="19">Multi-pass membrane protein</topology>
    </subcellularLocation>
</comment>
<dbReference type="GO" id="GO:0003954">
    <property type="term" value="F:NADH dehydrogenase activity"/>
    <property type="evidence" value="ECO:0007669"/>
    <property type="project" value="TreeGrafter"/>
</dbReference>
<dbReference type="SUPFAM" id="SSF50692">
    <property type="entry name" value="ADC-like"/>
    <property type="match status" value="1"/>
</dbReference>
<evidence type="ECO:0000256" key="14">
    <source>
        <dbReference type="ARBA" id="ARBA00023014"/>
    </source>
</evidence>
<dbReference type="CDD" id="cd02788">
    <property type="entry name" value="MopB_CT_NDH-1_NuoG2-N7"/>
    <property type="match status" value="1"/>
</dbReference>
<dbReference type="AlphaFoldDB" id="A0A0A2W5E1"/>
<evidence type="ECO:0000259" key="24">
    <source>
        <dbReference type="PROSITE" id="PS51839"/>
    </source>
</evidence>
<gene>
    <name evidence="25" type="ORF">BBAD15_g155</name>
</gene>
<dbReference type="Pfam" id="PF13510">
    <property type="entry name" value="Fer2_4"/>
    <property type="match status" value="1"/>
</dbReference>
<protein>
    <submittedName>
        <fullName evidence="25">NADH-quinone oxidoreductase subunit G</fullName>
    </submittedName>
</protein>
<keyword evidence="6" id="KW-0004">4Fe-4S</keyword>
<dbReference type="FunFam" id="3.40.50.740:FF:000006">
    <property type="entry name" value="NADH-quinone oxidoreductase"/>
    <property type="match status" value="1"/>
</dbReference>
<evidence type="ECO:0000256" key="19">
    <source>
        <dbReference type="RuleBase" id="RU000471"/>
    </source>
</evidence>
<feature type="transmembrane region" description="Helical" evidence="21">
    <location>
        <begin position="1003"/>
        <end position="1024"/>
    </location>
</feature>
<dbReference type="InterPro" id="IPR010228">
    <property type="entry name" value="NADH_UbQ_OxRdtase_Gsu"/>
</dbReference>
<keyword evidence="12 21" id="KW-1133">Transmembrane helix</keyword>
<keyword evidence="16" id="KW-0830">Ubiquinone</keyword>
<evidence type="ECO:0000256" key="3">
    <source>
        <dbReference type="ARBA" id="ARBA00004141"/>
    </source>
</evidence>
<dbReference type="InterPro" id="IPR054351">
    <property type="entry name" value="NADH_UbQ_OxRdtase_ferredoxin"/>
</dbReference>
<dbReference type="NCBIfam" id="TIGR01973">
    <property type="entry name" value="NuoG"/>
    <property type="match status" value="1"/>
</dbReference>
<dbReference type="SMART" id="SM00926">
    <property type="entry name" value="Molybdop_Fe4S4"/>
    <property type="match status" value="1"/>
</dbReference>
<evidence type="ECO:0000256" key="2">
    <source>
        <dbReference type="ARBA" id="ARBA00002378"/>
    </source>
</evidence>
<feature type="transmembrane region" description="Helical" evidence="21">
    <location>
        <begin position="1045"/>
        <end position="1066"/>
    </location>
</feature>
<dbReference type="FunFam" id="2.20.25.90:FF:000003">
    <property type="entry name" value="NADH-quinone oxidoreductase"/>
    <property type="match status" value="1"/>
</dbReference>
<comment type="cofactor">
    <cofactor evidence="1">
        <name>[4Fe-4S] cluster</name>
        <dbReference type="ChEBI" id="CHEBI:49883"/>
    </cofactor>
</comment>
<evidence type="ECO:0000256" key="16">
    <source>
        <dbReference type="ARBA" id="ARBA00023075"/>
    </source>
</evidence>